<dbReference type="PANTHER" id="PTHR43663">
    <property type="entry name" value="CHROMATE TRANSPORT PROTEIN-RELATED"/>
    <property type="match status" value="1"/>
</dbReference>
<protein>
    <submittedName>
        <fullName evidence="8">Chromate transporter</fullName>
    </submittedName>
</protein>
<feature type="transmembrane region" description="Helical" evidence="7">
    <location>
        <begin position="141"/>
        <end position="159"/>
    </location>
</feature>
<dbReference type="Proteomes" id="UP001314681">
    <property type="component" value="Unassembled WGS sequence"/>
</dbReference>
<organism evidence="8 9">
    <name type="scientific">Diplocloster modestus</name>
    <dbReference type="NCBI Taxonomy" id="2850322"/>
    <lineage>
        <taxon>Bacteria</taxon>
        <taxon>Bacillati</taxon>
        <taxon>Bacillota</taxon>
        <taxon>Clostridia</taxon>
        <taxon>Lachnospirales</taxon>
        <taxon>Lachnospiraceae</taxon>
        <taxon>Diplocloster</taxon>
    </lineage>
</organism>
<evidence type="ECO:0000313" key="9">
    <source>
        <dbReference type="Proteomes" id="UP001314681"/>
    </source>
</evidence>
<evidence type="ECO:0000256" key="7">
    <source>
        <dbReference type="SAM" id="Phobius"/>
    </source>
</evidence>
<sequence>MIYLQLFVEFFKTGLFALGGGLATLPFLMELTEKYGWFSAAELTDMIAVSESTPGPIGVNMATYSGFHTAGVPGAIVATMALVLPSILIIVLIAKFLSGFSENRIVQAVFYGIRPAVAALIASAVIGLFKTSLFVNSESGMLTPVWGVILLAAFTFGLLNIPRLKHLHPVAFLAFGAVMGILFRL</sequence>
<keyword evidence="5 7" id="KW-1133">Transmembrane helix</keyword>
<reference evidence="8 9" key="1">
    <citation type="submission" date="2021-06" db="EMBL/GenBank/DDBJ databases">
        <title>Description of novel taxa of the family Lachnospiraceae.</title>
        <authorList>
            <person name="Chaplin A.V."/>
            <person name="Sokolova S.R."/>
            <person name="Pikina A.P."/>
            <person name="Korzhanova M."/>
            <person name="Belova V."/>
            <person name="Korostin D."/>
            <person name="Efimov B.A."/>
        </authorList>
    </citation>
    <scope>NUCLEOTIDE SEQUENCE [LARGE SCALE GENOMIC DNA]</scope>
    <source>
        <strain evidence="8 9">ASD4241</strain>
    </source>
</reference>
<keyword evidence="4 7" id="KW-0812">Transmembrane</keyword>
<proteinExistence type="inferred from homology"/>
<dbReference type="InterPro" id="IPR052518">
    <property type="entry name" value="CHR_Transporter"/>
</dbReference>
<dbReference type="Pfam" id="PF02417">
    <property type="entry name" value="Chromate_transp"/>
    <property type="match status" value="1"/>
</dbReference>
<gene>
    <name evidence="8" type="ORF">KTH90_24030</name>
</gene>
<comment type="caution">
    <text evidence="8">The sequence shown here is derived from an EMBL/GenBank/DDBJ whole genome shotgun (WGS) entry which is preliminary data.</text>
</comment>
<evidence type="ECO:0000256" key="4">
    <source>
        <dbReference type="ARBA" id="ARBA00022692"/>
    </source>
</evidence>
<feature type="transmembrane region" description="Helical" evidence="7">
    <location>
        <begin position="166"/>
        <end position="183"/>
    </location>
</feature>
<evidence type="ECO:0000256" key="3">
    <source>
        <dbReference type="ARBA" id="ARBA00022475"/>
    </source>
</evidence>
<accession>A0ABS6KEX9</accession>
<evidence type="ECO:0000256" key="5">
    <source>
        <dbReference type="ARBA" id="ARBA00022989"/>
    </source>
</evidence>
<feature type="transmembrane region" description="Helical" evidence="7">
    <location>
        <begin position="109"/>
        <end position="129"/>
    </location>
</feature>
<evidence type="ECO:0000256" key="6">
    <source>
        <dbReference type="ARBA" id="ARBA00023136"/>
    </source>
</evidence>
<evidence type="ECO:0000256" key="1">
    <source>
        <dbReference type="ARBA" id="ARBA00004651"/>
    </source>
</evidence>
<dbReference type="InterPro" id="IPR003370">
    <property type="entry name" value="Chromate_transpt"/>
</dbReference>
<keyword evidence="6 7" id="KW-0472">Membrane</keyword>
<feature type="transmembrane region" description="Helical" evidence="7">
    <location>
        <begin position="75"/>
        <end position="97"/>
    </location>
</feature>
<comment type="subcellular location">
    <subcellularLocation>
        <location evidence="1">Cell membrane</location>
        <topology evidence="1">Multi-pass membrane protein</topology>
    </subcellularLocation>
</comment>
<evidence type="ECO:0000313" key="8">
    <source>
        <dbReference type="EMBL" id="MBU9729064.1"/>
    </source>
</evidence>
<comment type="similarity">
    <text evidence="2">Belongs to the chromate ion transporter (CHR) (TC 2.A.51) family.</text>
</comment>
<feature type="transmembrane region" description="Helical" evidence="7">
    <location>
        <begin position="7"/>
        <end position="29"/>
    </location>
</feature>
<dbReference type="RefSeq" id="WP_158355535.1">
    <property type="nucleotide sequence ID" value="NZ_JAHQCX010000028.1"/>
</dbReference>
<dbReference type="PANTHER" id="PTHR43663:SF1">
    <property type="entry name" value="CHROMATE TRANSPORTER"/>
    <property type="match status" value="1"/>
</dbReference>
<name>A0ABS6KEX9_9FIRM</name>
<keyword evidence="3" id="KW-1003">Cell membrane</keyword>
<dbReference type="EMBL" id="JAHQCX010000028">
    <property type="protein sequence ID" value="MBU9729064.1"/>
    <property type="molecule type" value="Genomic_DNA"/>
</dbReference>
<keyword evidence="9" id="KW-1185">Reference proteome</keyword>
<evidence type="ECO:0000256" key="2">
    <source>
        <dbReference type="ARBA" id="ARBA00005262"/>
    </source>
</evidence>